<gene>
    <name evidence="1" type="ORF">DARMORV10_C02P33340.1</name>
</gene>
<sequence>MLLMKQNRSRGCLHFIDVVLLSTNEFEIKPVARFMLDFQVRTSYKESNHIVHVYWFSKLEEFLWEAEMVKIKAQDLKGKEVRASQYCTIVTYKFAIRTTIYPIKTAQIE</sequence>
<dbReference type="Proteomes" id="UP001295469">
    <property type="component" value="Chromosome C02"/>
</dbReference>
<accession>A0A816KBS5</accession>
<evidence type="ECO:0000313" key="1">
    <source>
        <dbReference type="EMBL" id="CAF1912179.1"/>
    </source>
</evidence>
<name>A0A816KBS5_BRANA</name>
<proteinExistence type="predicted"/>
<organism evidence="1">
    <name type="scientific">Brassica napus</name>
    <name type="common">Rape</name>
    <dbReference type="NCBI Taxonomy" id="3708"/>
    <lineage>
        <taxon>Eukaryota</taxon>
        <taxon>Viridiplantae</taxon>
        <taxon>Streptophyta</taxon>
        <taxon>Embryophyta</taxon>
        <taxon>Tracheophyta</taxon>
        <taxon>Spermatophyta</taxon>
        <taxon>Magnoliopsida</taxon>
        <taxon>eudicotyledons</taxon>
        <taxon>Gunneridae</taxon>
        <taxon>Pentapetalae</taxon>
        <taxon>rosids</taxon>
        <taxon>malvids</taxon>
        <taxon>Brassicales</taxon>
        <taxon>Brassicaceae</taxon>
        <taxon>Brassiceae</taxon>
        <taxon>Brassica</taxon>
    </lineage>
</organism>
<dbReference type="EMBL" id="HG994366">
    <property type="protein sequence ID" value="CAF1912179.1"/>
    <property type="molecule type" value="Genomic_DNA"/>
</dbReference>
<reference evidence="1" key="1">
    <citation type="submission" date="2021-01" db="EMBL/GenBank/DDBJ databases">
        <authorList>
            <consortium name="Genoscope - CEA"/>
            <person name="William W."/>
        </authorList>
    </citation>
    <scope>NUCLEOTIDE SEQUENCE</scope>
</reference>
<protein>
    <submittedName>
        <fullName evidence="1">(rape) hypothetical protein</fullName>
    </submittedName>
</protein>
<dbReference type="AlphaFoldDB" id="A0A816KBS5"/>